<dbReference type="InterPro" id="IPR002347">
    <property type="entry name" value="SDR_fam"/>
</dbReference>
<reference evidence="4" key="1">
    <citation type="submission" date="2017-09" db="EMBL/GenBank/DDBJ databases">
        <title>Polyketide synthases of a Diaporthe helianthi virulent isolate.</title>
        <authorList>
            <person name="Baroncelli R."/>
        </authorList>
    </citation>
    <scope>NUCLEOTIDE SEQUENCE [LARGE SCALE GENOMIC DNA]</scope>
    <source>
        <strain evidence="4">7/96</strain>
    </source>
</reference>
<proteinExistence type="inferred from homology"/>
<dbReference type="GO" id="GO:0016491">
    <property type="term" value="F:oxidoreductase activity"/>
    <property type="evidence" value="ECO:0007669"/>
    <property type="project" value="UniProtKB-KW"/>
</dbReference>
<evidence type="ECO:0000313" key="4">
    <source>
        <dbReference type="EMBL" id="POS70711.1"/>
    </source>
</evidence>
<dbReference type="EMBL" id="MAVT02001518">
    <property type="protein sequence ID" value="POS70711.1"/>
    <property type="molecule type" value="Genomic_DNA"/>
</dbReference>
<evidence type="ECO:0000256" key="1">
    <source>
        <dbReference type="ARBA" id="ARBA00006484"/>
    </source>
</evidence>
<keyword evidence="2" id="KW-0521">NADP</keyword>
<dbReference type="STRING" id="158607.A0A2P5HKF8"/>
<dbReference type="PANTHER" id="PTHR43963:SF6">
    <property type="entry name" value="CHAIN DEHYDROGENASE FAMILY PROTEIN, PUTATIVE (AFU_ORTHOLOGUE AFUA_3G15350)-RELATED"/>
    <property type="match status" value="1"/>
</dbReference>
<gene>
    <name evidence="4" type="ORF">DHEL01_v210897</name>
</gene>
<dbReference type="OrthoDB" id="1933717at2759"/>
<dbReference type="PANTHER" id="PTHR43963">
    <property type="entry name" value="CARBONYL REDUCTASE 1-RELATED"/>
    <property type="match status" value="1"/>
</dbReference>
<dbReference type="InParanoid" id="A0A2P5HKF8"/>
<evidence type="ECO:0000313" key="5">
    <source>
        <dbReference type="Proteomes" id="UP000094444"/>
    </source>
</evidence>
<organism evidence="4 5">
    <name type="scientific">Diaporthe helianthi</name>
    <dbReference type="NCBI Taxonomy" id="158607"/>
    <lineage>
        <taxon>Eukaryota</taxon>
        <taxon>Fungi</taxon>
        <taxon>Dikarya</taxon>
        <taxon>Ascomycota</taxon>
        <taxon>Pezizomycotina</taxon>
        <taxon>Sordariomycetes</taxon>
        <taxon>Sordariomycetidae</taxon>
        <taxon>Diaporthales</taxon>
        <taxon>Diaporthaceae</taxon>
        <taxon>Diaporthe</taxon>
    </lineage>
</organism>
<protein>
    <recommendedName>
        <fullName evidence="6">Short chain dehydrogenase</fullName>
    </recommendedName>
</protein>
<keyword evidence="5" id="KW-1185">Reference proteome</keyword>
<dbReference type="Pfam" id="PF00106">
    <property type="entry name" value="adh_short"/>
    <property type="match status" value="1"/>
</dbReference>
<dbReference type="SUPFAM" id="SSF51735">
    <property type="entry name" value="NAD(P)-binding Rossmann-fold domains"/>
    <property type="match status" value="1"/>
</dbReference>
<dbReference type="Proteomes" id="UP000094444">
    <property type="component" value="Unassembled WGS sequence"/>
</dbReference>
<accession>A0A2P5HKF8</accession>
<comment type="similarity">
    <text evidence="1">Belongs to the short-chain dehydrogenases/reductases (SDR) family.</text>
</comment>
<name>A0A2P5HKF8_DIAHE</name>
<sequence length="253" mass="27198">MTVDSNKHIVLVTGANQGIGFEISKKLNVEHKDYHVIMAGRRKQAVEEAAEKLNSQGFSVEPLVLDVSSDDSIAAAAKVVEEKHGHLDVLINNAAISNISHSADGKPLSTREQFLHILDTNVAAVQAVTDAFIPLLEKSTNTKRIVFISSSLGSVSLLAEPKLGSTSRQLHATHYTTSKAALNQLALHYVVRYEDNKDWKLNICCPGYCATNLNGYGGINSAESGAINACRLATLGPDGESGTFTEKEGTLPW</sequence>
<keyword evidence="3" id="KW-0560">Oxidoreductase</keyword>
<comment type="caution">
    <text evidence="4">The sequence shown here is derived from an EMBL/GenBank/DDBJ whole genome shotgun (WGS) entry which is preliminary data.</text>
</comment>
<dbReference type="InterPro" id="IPR036291">
    <property type="entry name" value="NAD(P)-bd_dom_sf"/>
</dbReference>
<dbReference type="Gene3D" id="3.40.50.720">
    <property type="entry name" value="NAD(P)-binding Rossmann-like Domain"/>
    <property type="match status" value="1"/>
</dbReference>
<evidence type="ECO:0008006" key="6">
    <source>
        <dbReference type="Google" id="ProtNLM"/>
    </source>
</evidence>
<dbReference type="PRINTS" id="PR00081">
    <property type="entry name" value="GDHRDH"/>
</dbReference>
<evidence type="ECO:0000256" key="3">
    <source>
        <dbReference type="ARBA" id="ARBA00023002"/>
    </source>
</evidence>
<evidence type="ECO:0000256" key="2">
    <source>
        <dbReference type="ARBA" id="ARBA00022857"/>
    </source>
</evidence>
<dbReference type="AlphaFoldDB" id="A0A2P5HKF8"/>